<proteinExistence type="predicted"/>
<dbReference type="RefSeq" id="WP_216838179.1">
    <property type="nucleotide sequence ID" value="NZ_JAFNJS010000006.1"/>
</dbReference>
<feature type="domain" description="Rap1a immunity protein" evidence="2">
    <location>
        <begin position="30"/>
        <end position="114"/>
    </location>
</feature>
<organism evidence="3 4">
    <name type="scientific">Falsiroseomonas tokyonensis</name>
    <dbReference type="NCBI Taxonomy" id="430521"/>
    <lineage>
        <taxon>Bacteria</taxon>
        <taxon>Pseudomonadati</taxon>
        <taxon>Pseudomonadota</taxon>
        <taxon>Alphaproteobacteria</taxon>
        <taxon>Acetobacterales</taxon>
        <taxon>Roseomonadaceae</taxon>
        <taxon>Falsiroseomonas</taxon>
    </lineage>
</organism>
<feature type="signal peptide" evidence="1">
    <location>
        <begin position="1"/>
        <end position="19"/>
    </location>
</feature>
<evidence type="ECO:0000256" key="1">
    <source>
        <dbReference type="SAM" id="SignalP"/>
    </source>
</evidence>
<keyword evidence="1" id="KW-0732">Signal</keyword>
<evidence type="ECO:0000313" key="4">
    <source>
        <dbReference type="Proteomes" id="UP001595420"/>
    </source>
</evidence>
<dbReference type="EMBL" id="JBHRSB010000006">
    <property type="protein sequence ID" value="MFC3002094.1"/>
    <property type="molecule type" value="Genomic_DNA"/>
</dbReference>
<evidence type="ECO:0000259" key="2">
    <source>
        <dbReference type="Pfam" id="PF18602"/>
    </source>
</evidence>
<keyword evidence="4" id="KW-1185">Reference proteome</keyword>
<comment type="caution">
    <text evidence="3">The sequence shown here is derived from an EMBL/GenBank/DDBJ whole genome shotgun (WGS) entry which is preliminary data.</text>
</comment>
<protein>
    <submittedName>
        <fullName evidence="3">Rap1a/Tai family immunity protein</fullName>
    </submittedName>
</protein>
<sequence>MKSLTAGLLLASAVAGAGAAQTGPVQTGPLTELCASSDAVAVAYCRGFLVGAGQYHEASTARGGLTPIFCLGEATPTVEQAQAAFVAWSRANPQYAGDRAIDGVMRWATAAYPCPTPAVPQPASRRSPR</sequence>
<dbReference type="Proteomes" id="UP001595420">
    <property type="component" value="Unassembled WGS sequence"/>
</dbReference>
<dbReference type="Pfam" id="PF18602">
    <property type="entry name" value="Rap1a"/>
    <property type="match status" value="1"/>
</dbReference>
<name>A0ABV7BZC1_9PROT</name>
<gene>
    <name evidence="3" type="ORF">ACFOD3_19475</name>
</gene>
<feature type="chain" id="PRO_5046751852" evidence="1">
    <location>
        <begin position="20"/>
        <end position="129"/>
    </location>
</feature>
<dbReference type="InterPro" id="IPR041238">
    <property type="entry name" value="Rap1a"/>
</dbReference>
<evidence type="ECO:0000313" key="3">
    <source>
        <dbReference type="EMBL" id="MFC3002094.1"/>
    </source>
</evidence>
<reference evidence="4" key="1">
    <citation type="journal article" date="2019" name="Int. J. Syst. Evol. Microbiol.">
        <title>The Global Catalogue of Microorganisms (GCM) 10K type strain sequencing project: providing services to taxonomists for standard genome sequencing and annotation.</title>
        <authorList>
            <consortium name="The Broad Institute Genomics Platform"/>
            <consortium name="The Broad Institute Genome Sequencing Center for Infectious Disease"/>
            <person name="Wu L."/>
            <person name="Ma J."/>
        </authorList>
    </citation>
    <scope>NUCLEOTIDE SEQUENCE [LARGE SCALE GENOMIC DNA]</scope>
    <source>
        <strain evidence="4">CGMCC 1.16855</strain>
    </source>
</reference>
<accession>A0ABV7BZC1</accession>